<dbReference type="InterPro" id="IPR008964">
    <property type="entry name" value="Invasin/intimin_cell_adhesion"/>
</dbReference>
<dbReference type="InterPro" id="IPR032675">
    <property type="entry name" value="LRR_dom_sf"/>
</dbReference>
<proteinExistence type="predicted"/>
<dbReference type="Pfam" id="PF02368">
    <property type="entry name" value="Big_2"/>
    <property type="match status" value="1"/>
</dbReference>
<protein>
    <submittedName>
        <fullName evidence="3">Ig-like domain-containing protein</fullName>
    </submittedName>
</protein>
<organism evidence="3 4">
    <name type="scientific">Candidatus Merdivivens pullicola</name>
    <dbReference type="NCBI Taxonomy" id="2840872"/>
    <lineage>
        <taxon>Bacteria</taxon>
        <taxon>Pseudomonadati</taxon>
        <taxon>Bacteroidota</taxon>
        <taxon>Bacteroidia</taxon>
        <taxon>Bacteroidales</taxon>
        <taxon>Muribaculaceae</taxon>
        <taxon>Muribaculaceae incertae sedis</taxon>
        <taxon>Candidatus Merdivivens</taxon>
    </lineage>
</organism>
<keyword evidence="1" id="KW-0732">Signal</keyword>
<dbReference type="EMBL" id="JADIMA010000069">
    <property type="protein sequence ID" value="MBO8473389.1"/>
    <property type="molecule type" value="Genomic_DNA"/>
</dbReference>
<dbReference type="InterPro" id="IPR003343">
    <property type="entry name" value="Big_2"/>
</dbReference>
<reference evidence="3" key="1">
    <citation type="submission" date="2020-10" db="EMBL/GenBank/DDBJ databases">
        <authorList>
            <person name="Gilroy R."/>
        </authorList>
    </citation>
    <scope>NUCLEOTIDE SEQUENCE</scope>
    <source>
        <strain evidence="3">B1-8020</strain>
    </source>
</reference>
<gene>
    <name evidence="3" type="ORF">IAB81_07150</name>
</gene>
<dbReference type="Gene3D" id="3.80.10.10">
    <property type="entry name" value="Ribonuclease Inhibitor"/>
    <property type="match status" value="1"/>
</dbReference>
<evidence type="ECO:0000313" key="3">
    <source>
        <dbReference type="EMBL" id="MBO8473389.1"/>
    </source>
</evidence>
<evidence type="ECO:0000313" key="4">
    <source>
        <dbReference type="Proteomes" id="UP000823604"/>
    </source>
</evidence>
<dbReference type="Gene3D" id="2.60.40.1080">
    <property type="match status" value="1"/>
</dbReference>
<dbReference type="PROSITE" id="PS51257">
    <property type="entry name" value="PROKAR_LIPOPROTEIN"/>
    <property type="match status" value="1"/>
</dbReference>
<dbReference type="SUPFAM" id="SSF49373">
    <property type="entry name" value="Invasin/intimin cell-adhesion fragments"/>
    <property type="match status" value="1"/>
</dbReference>
<dbReference type="Pfam" id="PF13306">
    <property type="entry name" value="LRR_5"/>
    <property type="match status" value="1"/>
</dbReference>
<reference evidence="3" key="2">
    <citation type="journal article" date="2021" name="PeerJ">
        <title>Extensive microbial diversity within the chicken gut microbiome revealed by metagenomics and culture.</title>
        <authorList>
            <person name="Gilroy R."/>
            <person name="Ravi A."/>
            <person name="Getino M."/>
            <person name="Pursley I."/>
            <person name="Horton D.L."/>
            <person name="Alikhan N.F."/>
            <person name="Baker D."/>
            <person name="Gharbi K."/>
            <person name="Hall N."/>
            <person name="Watson M."/>
            <person name="Adriaenssens E.M."/>
            <person name="Foster-Nyarko E."/>
            <person name="Jarju S."/>
            <person name="Secka A."/>
            <person name="Antonio M."/>
            <person name="Oren A."/>
            <person name="Chaudhuri R.R."/>
            <person name="La Ragione R."/>
            <person name="Hildebrand F."/>
            <person name="Pallen M.J."/>
        </authorList>
    </citation>
    <scope>NUCLEOTIDE SEQUENCE</scope>
    <source>
        <strain evidence="3">B1-8020</strain>
    </source>
</reference>
<dbReference type="AlphaFoldDB" id="A0A9D9NGZ3"/>
<dbReference type="SMART" id="SM00635">
    <property type="entry name" value="BID_2"/>
    <property type="match status" value="1"/>
</dbReference>
<dbReference type="Proteomes" id="UP000823604">
    <property type="component" value="Unassembled WGS sequence"/>
</dbReference>
<comment type="caution">
    <text evidence="3">The sequence shown here is derived from an EMBL/GenBank/DDBJ whole genome shotgun (WGS) entry which is preliminary data.</text>
</comment>
<evidence type="ECO:0000256" key="1">
    <source>
        <dbReference type="SAM" id="SignalP"/>
    </source>
</evidence>
<evidence type="ECO:0000259" key="2">
    <source>
        <dbReference type="SMART" id="SM00635"/>
    </source>
</evidence>
<name>A0A9D9NGZ3_9BACT</name>
<sequence length="391" mass="41242">MKKIRKILTAMMGSAAFIMASCTPEPEPAPGPEEPVAVESVTLDAESIELVIGETRQLTASILPENADTKTATWESADPAIAAVDENGLVTAIAAGSTTITASADDKTASCTVTVNEPGPDGKIDMTGMTAEEVRAAIDEALEAGVTEFSLSGEFEKLGMSTTASPMDSSWTTNPFIGTNVEVIDLSGVTGWPEVDADGLMDGNLQTAPDGVYGLPAFAFSGQLDGEYTLPELREIILPEEVETLGSQSMWSNPKLEKVVCPGVKIVGNQCLVYCPSLASIDLPEATTIYTYAFRGTGLTSISLPKVVEFSYGLFNECPLTKVEFTAAGNFTVHEHPFASIGFGEPVFSFSTSACELVLNADKHYASGTATPQAASATSWLDTEWKSIAFN</sequence>
<feature type="signal peptide" evidence="1">
    <location>
        <begin position="1"/>
        <end position="20"/>
    </location>
</feature>
<accession>A0A9D9NGZ3</accession>
<feature type="domain" description="BIG2" evidence="2">
    <location>
        <begin position="37"/>
        <end position="114"/>
    </location>
</feature>
<dbReference type="InterPro" id="IPR026906">
    <property type="entry name" value="LRR_5"/>
</dbReference>
<feature type="chain" id="PRO_5038518101" evidence="1">
    <location>
        <begin position="21"/>
        <end position="391"/>
    </location>
</feature>